<evidence type="ECO:0000313" key="2">
    <source>
        <dbReference type="Proteomes" id="UP000003121"/>
    </source>
</evidence>
<dbReference type="RefSeq" id="WP_014840651.1">
    <property type="nucleotide sequence ID" value="NZ_LR134346.1"/>
</dbReference>
<proteinExistence type="predicted"/>
<protein>
    <submittedName>
        <fullName evidence="1">ATPase</fullName>
    </submittedName>
</protein>
<sequence length="71" mass="8154">MHLANHSLDTCFKLVQDIYSSVILRDTIQRHKIRDTELLNRVVNYIFDNVGNTFSAQSIADFLKVNTEISA</sequence>
<accession>A0ABN4B1L5</accession>
<gene>
    <name evidence="1" type="ORF">KUI_1538</name>
</gene>
<keyword evidence="2" id="KW-1185">Reference proteome</keyword>
<organism evidence="1 2">
    <name type="scientific">Taylorella equigenitalis ATCC 35865</name>
    <dbReference type="NCBI Taxonomy" id="743973"/>
    <lineage>
        <taxon>Bacteria</taxon>
        <taxon>Pseudomonadati</taxon>
        <taxon>Pseudomonadota</taxon>
        <taxon>Betaproteobacteria</taxon>
        <taxon>Burkholderiales</taxon>
        <taxon>Alcaligenaceae</taxon>
        <taxon>Taylorella</taxon>
    </lineage>
</organism>
<reference evidence="1 2" key="1">
    <citation type="journal article" date="2012" name="Vet. Microbiol.">
        <title>Comparative genomic analyses of the Taylorellae.</title>
        <authorList>
            <person name="Hauser H."/>
            <person name="Richter D.C."/>
            <person name="van Tonder A."/>
            <person name="Clark L."/>
            <person name="Preston A."/>
        </authorList>
    </citation>
    <scope>NUCLEOTIDE SEQUENCE [LARGE SCALE GENOMIC DNA]</scope>
    <source>
        <strain evidence="1 2">ATCC 35865</strain>
    </source>
</reference>
<name>A0ABN4B1L5_9BURK</name>
<dbReference type="Proteomes" id="UP000003121">
    <property type="component" value="Chromosome"/>
</dbReference>
<dbReference type="EMBL" id="CP003264">
    <property type="protein sequence ID" value="AFN36580.1"/>
    <property type="molecule type" value="Genomic_DNA"/>
</dbReference>
<evidence type="ECO:0000313" key="1">
    <source>
        <dbReference type="EMBL" id="AFN36580.1"/>
    </source>
</evidence>